<gene>
    <name evidence="2" type="ORF">A2Z86_01755</name>
</gene>
<accession>A0A1F5YFV1</accession>
<sequence>MCEIGMIPLRLTRPTVGLSPTRQFTEEGPIIEPSVSVPTAAAHRLAAAAAPEPELEPQALRSRA</sequence>
<evidence type="ECO:0000313" key="2">
    <source>
        <dbReference type="EMBL" id="OGF98932.1"/>
    </source>
</evidence>
<name>A0A1F5YFV1_9BACT</name>
<feature type="region of interest" description="Disordered" evidence="1">
    <location>
        <begin position="45"/>
        <end position="64"/>
    </location>
</feature>
<reference evidence="2 3" key="1">
    <citation type="journal article" date="2016" name="Nat. Commun.">
        <title>Thousands of microbial genomes shed light on interconnected biogeochemical processes in an aquifer system.</title>
        <authorList>
            <person name="Anantharaman K."/>
            <person name="Brown C.T."/>
            <person name="Hug L.A."/>
            <person name="Sharon I."/>
            <person name="Castelle C.J."/>
            <person name="Probst A.J."/>
            <person name="Thomas B.C."/>
            <person name="Singh A."/>
            <person name="Wilkins M.J."/>
            <person name="Karaoz U."/>
            <person name="Brodie E.L."/>
            <person name="Williams K.H."/>
            <person name="Hubbard S.S."/>
            <person name="Banfield J.F."/>
        </authorList>
    </citation>
    <scope>NUCLEOTIDE SEQUENCE [LARGE SCALE GENOMIC DNA]</scope>
</reference>
<dbReference type="EMBL" id="MFIV01000055">
    <property type="protein sequence ID" value="OGF98932.1"/>
    <property type="molecule type" value="Genomic_DNA"/>
</dbReference>
<comment type="caution">
    <text evidence="2">The sequence shown here is derived from an EMBL/GenBank/DDBJ whole genome shotgun (WGS) entry which is preliminary data.</text>
</comment>
<protein>
    <submittedName>
        <fullName evidence="2">Uncharacterized protein</fullName>
    </submittedName>
</protein>
<dbReference type="Proteomes" id="UP000176992">
    <property type="component" value="Unassembled WGS sequence"/>
</dbReference>
<evidence type="ECO:0000256" key="1">
    <source>
        <dbReference type="SAM" id="MobiDB-lite"/>
    </source>
</evidence>
<organism evidence="2 3">
    <name type="scientific">Candidatus Glassbacteria bacterium GWA2_58_10</name>
    <dbReference type="NCBI Taxonomy" id="1817865"/>
    <lineage>
        <taxon>Bacteria</taxon>
        <taxon>Candidatus Glassiibacteriota</taxon>
    </lineage>
</organism>
<evidence type="ECO:0000313" key="3">
    <source>
        <dbReference type="Proteomes" id="UP000176992"/>
    </source>
</evidence>
<dbReference type="AlphaFoldDB" id="A0A1F5YFV1"/>
<proteinExistence type="predicted"/>